<evidence type="ECO:0000313" key="2">
    <source>
        <dbReference type="Proteomes" id="UP001283361"/>
    </source>
</evidence>
<dbReference type="AlphaFoldDB" id="A0AAE0Z7N3"/>
<accession>A0AAE0Z7N3</accession>
<organism evidence="1 2">
    <name type="scientific">Elysia crispata</name>
    <name type="common">lettuce slug</name>
    <dbReference type="NCBI Taxonomy" id="231223"/>
    <lineage>
        <taxon>Eukaryota</taxon>
        <taxon>Metazoa</taxon>
        <taxon>Spiralia</taxon>
        <taxon>Lophotrochozoa</taxon>
        <taxon>Mollusca</taxon>
        <taxon>Gastropoda</taxon>
        <taxon>Heterobranchia</taxon>
        <taxon>Euthyneura</taxon>
        <taxon>Panpulmonata</taxon>
        <taxon>Sacoglossa</taxon>
        <taxon>Placobranchoidea</taxon>
        <taxon>Plakobranchidae</taxon>
        <taxon>Elysia</taxon>
    </lineage>
</organism>
<comment type="caution">
    <text evidence="1">The sequence shown here is derived from an EMBL/GenBank/DDBJ whole genome shotgun (WGS) entry which is preliminary data.</text>
</comment>
<protein>
    <submittedName>
        <fullName evidence="1">Uncharacterized protein</fullName>
    </submittedName>
</protein>
<name>A0AAE0Z7N3_9GAST</name>
<gene>
    <name evidence="1" type="ORF">RRG08_039970</name>
</gene>
<dbReference type="Proteomes" id="UP001283361">
    <property type="component" value="Unassembled WGS sequence"/>
</dbReference>
<dbReference type="EMBL" id="JAWDGP010004442">
    <property type="protein sequence ID" value="KAK3764374.1"/>
    <property type="molecule type" value="Genomic_DNA"/>
</dbReference>
<evidence type="ECO:0000313" key="1">
    <source>
        <dbReference type="EMBL" id="KAK3764374.1"/>
    </source>
</evidence>
<sequence>MRGVGDTKYFEVNEVLCEVDFHVGPRCLISASTVAGHGQGRSATAAHQTVADWGLNPFPANRPHGSPVGPCSRNRHSIGYDLRSTSSAVRLDLLRHWVSTASHWSLTFVFCAYLVSYRLQPSLPRGPVILADPVLVSGDKYRTGLDWSGQNSKNKKCTINILARMGPTKLRAQDFPQYHHHQQHCPCPNISRDTFSP</sequence>
<proteinExistence type="predicted"/>
<reference evidence="1" key="1">
    <citation type="journal article" date="2023" name="G3 (Bethesda)">
        <title>A reference genome for the long-term kleptoplast-retaining sea slug Elysia crispata morphotype clarki.</title>
        <authorList>
            <person name="Eastman K.E."/>
            <person name="Pendleton A.L."/>
            <person name="Shaikh M.A."/>
            <person name="Suttiyut T."/>
            <person name="Ogas R."/>
            <person name="Tomko P."/>
            <person name="Gavelis G."/>
            <person name="Widhalm J.R."/>
            <person name="Wisecaver J.H."/>
        </authorList>
    </citation>
    <scope>NUCLEOTIDE SEQUENCE</scope>
    <source>
        <strain evidence="1">ECLA1</strain>
    </source>
</reference>
<keyword evidence="2" id="KW-1185">Reference proteome</keyword>